<organism evidence="1 2">
    <name type="scientific">Pristionchus mayeri</name>
    <dbReference type="NCBI Taxonomy" id="1317129"/>
    <lineage>
        <taxon>Eukaryota</taxon>
        <taxon>Metazoa</taxon>
        <taxon>Ecdysozoa</taxon>
        <taxon>Nematoda</taxon>
        <taxon>Chromadorea</taxon>
        <taxon>Rhabditida</taxon>
        <taxon>Rhabditina</taxon>
        <taxon>Diplogasteromorpha</taxon>
        <taxon>Diplogasteroidea</taxon>
        <taxon>Neodiplogasteridae</taxon>
        <taxon>Pristionchus</taxon>
    </lineage>
</organism>
<dbReference type="AlphaFoldDB" id="A0AAN4Z3L2"/>
<gene>
    <name evidence="1" type="ORF">PMAYCL1PPCAC_03511</name>
</gene>
<protein>
    <submittedName>
        <fullName evidence="1">Uncharacterized protein</fullName>
    </submittedName>
</protein>
<name>A0AAN4Z3L2_9BILA</name>
<sequence length="146" mass="15281">LFSRTLSYKQHSGGVRYRLADALLLSAGLLHDLRADFGSVDGIIGVLLERINDRIDEVVADVPVVSLGEGGLAPFVGLSLQETLNAVNVVVDEDGQVEADLALGVVGNSVAVLLRELNSDADGSTVVVELDSLRGKCQRGAEGNQG</sequence>
<comment type="caution">
    <text evidence="1">The sequence shown here is derived from an EMBL/GenBank/DDBJ whole genome shotgun (WGS) entry which is preliminary data.</text>
</comment>
<accession>A0AAN4Z3L2</accession>
<feature type="non-terminal residue" evidence="1">
    <location>
        <position position="1"/>
    </location>
</feature>
<keyword evidence="2" id="KW-1185">Reference proteome</keyword>
<dbReference type="Proteomes" id="UP001328107">
    <property type="component" value="Unassembled WGS sequence"/>
</dbReference>
<proteinExistence type="predicted"/>
<dbReference type="EMBL" id="BTRK01000001">
    <property type="protein sequence ID" value="GMR33316.1"/>
    <property type="molecule type" value="Genomic_DNA"/>
</dbReference>
<evidence type="ECO:0000313" key="1">
    <source>
        <dbReference type="EMBL" id="GMR33316.1"/>
    </source>
</evidence>
<evidence type="ECO:0000313" key="2">
    <source>
        <dbReference type="Proteomes" id="UP001328107"/>
    </source>
</evidence>
<reference evidence="2" key="1">
    <citation type="submission" date="2022-10" db="EMBL/GenBank/DDBJ databases">
        <title>Genome assembly of Pristionchus species.</title>
        <authorList>
            <person name="Yoshida K."/>
            <person name="Sommer R.J."/>
        </authorList>
    </citation>
    <scope>NUCLEOTIDE SEQUENCE [LARGE SCALE GENOMIC DNA]</scope>
    <source>
        <strain evidence="2">RS5460</strain>
    </source>
</reference>